<protein>
    <submittedName>
        <fullName evidence="1">Uncharacterized protein</fullName>
    </submittedName>
</protein>
<evidence type="ECO:0000313" key="1">
    <source>
        <dbReference type="EMBL" id="HHR92206.1"/>
    </source>
</evidence>
<dbReference type="EMBL" id="DRVY01000049">
    <property type="protein sequence ID" value="HHR92206.1"/>
    <property type="molecule type" value="Genomic_DNA"/>
</dbReference>
<name>A0A7C5URI6_UNCC3</name>
<organism evidence="1">
    <name type="scientific">candidate division CPR3 bacterium</name>
    <dbReference type="NCBI Taxonomy" id="2268181"/>
    <lineage>
        <taxon>Bacteria</taxon>
        <taxon>Bacteria division CPR3</taxon>
    </lineage>
</organism>
<gene>
    <name evidence="1" type="ORF">ENL96_01705</name>
</gene>
<sequence length="62" mass="7643">MRDWEKEYNEEKKFKNFLAKKYKVEGNPKLDKAFEIAWEFGHPHGYDEVEYYFSYLVDLIKS</sequence>
<reference evidence="1" key="1">
    <citation type="journal article" date="2020" name="mSystems">
        <title>Genome- and Community-Level Interaction Insights into Carbon Utilization and Element Cycling Functions of Hydrothermarchaeota in Hydrothermal Sediment.</title>
        <authorList>
            <person name="Zhou Z."/>
            <person name="Liu Y."/>
            <person name="Xu W."/>
            <person name="Pan J."/>
            <person name="Luo Z.H."/>
            <person name="Li M."/>
        </authorList>
    </citation>
    <scope>NUCLEOTIDE SEQUENCE [LARGE SCALE GENOMIC DNA]</scope>
    <source>
        <strain evidence="1">SpSt-1042</strain>
    </source>
</reference>
<proteinExistence type="predicted"/>
<dbReference type="AlphaFoldDB" id="A0A7C5URI6"/>
<comment type="caution">
    <text evidence="1">The sequence shown here is derived from an EMBL/GenBank/DDBJ whole genome shotgun (WGS) entry which is preliminary data.</text>
</comment>
<accession>A0A7C5URI6</accession>